<name>A0ABW4BAZ7_9LACO</name>
<dbReference type="InterPro" id="IPR001308">
    <property type="entry name" value="ETF_a/FixB"/>
</dbReference>
<dbReference type="EMBL" id="JBHTMO010000041">
    <property type="protein sequence ID" value="MFD1394169.1"/>
    <property type="molecule type" value="Genomic_DNA"/>
</dbReference>
<keyword evidence="4" id="KW-1185">Reference proteome</keyword>
<dbReference type="SUPFAM" id="SSF52402">
    <property type="entry name" value="Adenine nucleotide alpha hydrolases-like"/>
    <property type="match status" value="1"/>
</dbReference>
<comment type="similarity">
    <text evidence="1">Belongs to the ETF alpha-subunit/FixB family.</text>
</comment>
<evidence type="ECO:0000256" key="1">
    <source>
        <dbReference type="ARBA" id="ARBA00005817"/>
    </source>
</evidence>
<feature type="domain" description="Electron transfer flavoprotein alpha/beta-subunit N-terminal" evidence="2">
    <location>
        <begin position="6"/>
        <end position="191"/>
    </location>
</feature>
<proteinExistence type="inferred from homology"/>
<dbReference type="PANTHER" id="PTHR43153">
    <property type="entry name" value="ELECTRON TRANSFER FLAVOPROTEIN ALPHA"/>
    <property type="match status" value="1"/>
</dbReference>
<evidence type="ECO:0000313" key="3">
    <source>
        <dbReference type="EMBL" id="MFD1394169.1"/>
    </source>
</evidence>
<dbReference type="Pfam" id="PF00766">
    <property type="entry name" value="ETF_alpha"/>
    <property type="match status" value="1"/>
</dbReference>
<dbReference type="SUPFAM" id="SSF52467">
    <property type="entry name" value="DHS-like NAD/FAD-binding domain"/>
    <property type="match status" value="1"/>
</dbReference>
<dbReference type="InterPro" id="IPR014730">
    <property type="entry name" value="ETF_a/b_N"/>
</dbReference>
<protein>
    <submittedName>
        <fullName evidence="3">Electron transfer flavoprotein subunit alpha/FixB family protein</fullName>
    </submittedName>
</protein>
<dbReference type="Pfam" id="PF01012">
    <property type="entry name" value="ETF"/>
    <property type="match status" value="1"/>
</dbReference>
<dbReference type="SMART" id="SM00893">
    <property type="entry name" value="ETF"/>
    <property type="match status" value="1"/>
</dbReference>
<comment type="caution">
    <text evidence="3">The sequence shown here is derived from an EMBL/GenBank/DDBJ whole genome shotgun (WGS) entry which is preliminary data.</text>
</comment>
<dbReference type="CDD" id="cd01715">
    <property type="entry name" value="ETF_alpha"/>
    <property type="match status" value="1"/>
</dbReference>
<dbReference type="Gene3D" id="3.40.50.620">
    <property type="entry name" value="HUPs"/>
    <property type="match status" value="1"/>
</dbReference>
<dbReference type="Gene3D" id="3.40.50.1220">
    <property type="entry name" value="TPP-binding domain"/>
    <property type="match status" value="1"/>
</dbReference>
<dbReference type="InterPro" id="IPR029035">
    <property type="entry name" value="DHS-like_NAD/FAD-binding_dom"/>
</dbReference>
<gene>
    <name evidence="3" type="ORF">ACFQ3L_11375</name>
</gene>
<accession>A0ABW4BAZ7</accession>
<dbReference type="Proteomes" id="UP001597249">
    <property type="component" value="Unassembled WGS sequence"/>
</dbReference>
<dbReference type="InterPro" id="IPR014731">
    <property type="entry name" value="ETF_asu_C"/>
</dbReference>
<reference evidence="4" key="1">
    <citation type="journal article" date="2019" name="Int. J. Syst. Evol. Microbiol.">
        <title>The Global Catalogue of Microorganisms (GCM) 10K type strain sequencing project: providing services to taxonomists for standard genome sequencing and annotation.</title>
        <authorList>
            <consortium name="The Broad Institute Genomics Platform"/>
            <consortium name="The Broad Institute Genome Sequencing Center for Infectious Disease"/>
            <person name="Wu L."/>
            <person name="Ma J."/>
        </authorList>
    </citation>
    <scope>NUCLEOTIDE SEQUENCE [LARGE SCALE GENOMIC DNA]</scope>
    <source>
        <strain evidence="4">CCM 8911</strain>
    </source>
</reference>
<organism evidence="3 4">
    <name type="scientific">Lacticaseibacillus jixianensis</name>
    <dbReference type="NCBI Taxonomy" id="2486012"/>
    <lineage>
        <taxon>Bacteria</taxon>
        <taxon>Bacillati</taxon>
        <taxon>Bacillota</taxon>
        <taxon>Bacilli</taxon>
        <taxon>Lactobacillales</taxon>
        <taxon>Lactobacillaceae</taxon>
        <taxon>Lacticaseibacillus</taxon>
    </lineage>
</organism>
<sequence>MISKEGLWIVAEFEGTRIAPVTLQLLTKARAIAGSRPVAAVLMETPEADGEETLAQYGPDEIIVLQAEGFKDASDRALAAQLTQLIQAHQPNAVLFGATPAGRSLAPRVQDQLATGLTADCLDFYYEENELVQVKPSYGDNVMCEIVCPDRRPQMASVRPNTFAAQKAQGAARIERVPVSLTPDDSCVVQHTALKIAATTSLSGARKIIALGRGANKDAVVAGARQLAEKLGASVGVSRPLTDRPDFTAEQQIGQSGVTVSPDLILNLGVSGAVQYQVGMSGSKLVISANRDPKAPIMAQSDYTWTGDAGALVAALQELL</sequence>
<evidence type="ECO:0000313" key="4">
    <source>
        <dbReference type="Proteomes" id="UP001597249"/>
    </source>
</evidence>
<dbReference type="PIRSF" id="PIRSF000089">
    <property type="entry name" value="Electra_flavoP_a"/>
    <property type="match status" value="1"/>
</dbReference>
<dbReference type="PANTHER" id="PTHR43153:SF1">
    <property type="entry name" value="ELECTRON TRANSFER FLAVOPROTEIN SUBUNIT ALPHA, MITOCHONDRIAL"/>
    <property type="match status" value="1"/>
</dbReference>
<dbReference type="InterPro" id="IPR014729">
    <property type="entry name" value="Rossmann-like_a/b/a_fold"/>
</dbReference>
<dbReference type="InterPro" id="IPR033947">
    <property type="entry name" value="ETF_alpha_N"/>
</dbReference>
<dbReference type="RefSeq" id="WP_125586125.1">
    <property type="nucleotide sequence ID" value="NZ_JBHTMO010000041.1"/>
</dbReference>
<evidence type="ECO:0000259" key="2">
    <source>
        <dbReference type="SMART" id="SM00893"/>
    </source>
</evidence>